<evidence type="ECO:0000256" key="2">
    <source>
        <dbReference type="ARBA" id="ARBA00022679"/>
    </source>
</evidence>
<evidence type="ECO:0000313" key="8">
    <source>
        <dbReference type="EMBL" id="MDX2964467.1"/>
    </source>
</evidence>
<dbReference type="PIRSF" id="PIRSF005739">
    <property type="entry name" value="O-mtase"/>
    <property type="match status" value="1"/>
</dbReference>
<evidence type="ECO:0000313" key="7">
    <source>
        <dbReference type="EMBL" id="KND23637.1"/>
    </source>
</evidence>
<dbReference type="Gene3D" id="1.10.287.1350">
    <property type="match status" value="1"/>
</dbReference>
<dbReference type="AlphaFoldDB" id="A0A0L0JD33"/>
<dbReference type="SUPFAM" id="SSF53335">
    <property type="entry name" value="S-adenosyl-L-methionine-dependent methyltransferases"/>
    <property type="match status" value="1"/>
</dbReference>
<dbReference type="Proteomes" id="UP001282288">
    <property type="component" value="Unassembled WGS sequence"/>
</dbReference>
<dbReference type="Gene3D" id="3.40.50.150">
    <property type="entry name" value="Vaccinia Virus protein VP39"/>
    <property type="match status" value="1"/>
</dbReference>
<protein>
    <submittedName>
        <fullName evidence="7">Methyltransferase</fullName>
    </submittedName>
</protein>
<dbReference type="OrthoDB" id="4145676at2"/>
<dbReference type="GO" id="GO:0046983">
    <property type="term" value="F:protein dimerization activity"/>
    <property type="evidence" value="ECO:0007669"/>
    <property type="project" value="InterPro"/>
</dbReference>
<dbReference type="EMBL" id="JARAWC010000031">
    <property type="protein sequence ID" value="MDX2964467.1"/>
    <property type="molecule type" value="Genomic_DNA"/>
</dbReference>
<dbReference type="Proteomes" id="UP001272987">
    <property type="component" value="Unassembled WGS sequence"/>
</dbReference>
<evidence type="ECO:0000256" key="1">
    <source>
        <dbReference type="ARBA" id="ARBA00022603"/>
    </source>
</evidence>
<evidence type="ECO:0000259" key="6">
    <source>
        <dbReference type="Pfam" id="PF08100"/>
    </source>
</evidence>
<dbReference type="GO" id="GO:0008171">
    <property type="term" value="F:O-methyltransferase activity"/>
    <property type="evidence" value="ECO:0007669"/>
    <property type="project" value="InterPro"/>
</dbReference>
<reference evidence="10" key="2">
    <citation type="submission" date="2014-07" db="EMBL/GenBank/DDBJ databases">
        <title>Genome sequencing of plant-pathogenic Streptomyces species.</title>
        <authorList>
            <person name="Harrison J."/>
            <person name="Sapp M."/>
            <person name="Thwaites R."/>
            <person name="Studholme D.J."/>
        </authorList>
    </citation>
    <scope>NUCLEOTIDE SEQUENCE [LARGE SCALE GENOMIC DNA]</scope>
    <source>
        <strain evidence="10">NCPPB 4445</strain>
    </source>
</reference>
<dbReference type="Pfam" id="PF08100">
    <property type="entry name" value="Dimerisation"/>
    <property type="match status" value="1"/>
</dbReference>
<feature type="domain" description="O-methyltransferase dimerisation" evidence="6">
    <location>
        <begin position="17"/>
        <end position="90"/>
    </location>
</feature>
<feature type="active site" description="Proton acceptor" evidence="4">
    <location>
        <position position="250"/>
    </location>
</feature>
<dbReference type="GO" id="GO:0032259">
    <property type="term" value="P:methylation"/>
    <property type="evidence" value="ECO:0007669"/>
    <property type="project" value="UniProtKB-KW"/>
</dbReference>
<dbReference type="InterPro" id="IPR029063">
    <property type="entry name" value="SAM-dependent_MTases_sf"/>
</dbReference>
<keyword evidence="3" id="KW-0949">S-adenosyl-L-methionine</keyword>
<dbReference type="CDD" id="cd02440">
    <property type="entry name" value="AdoMet_MTases"/>
    <property type="match status" value="1"/>
</dbReference>
<dbReference type="InterPro" id="IPR016461">
    <property type="entry name" value="COMT-like"/>
</dbReference>
<comment type="caution">
    <text evidence="7">The sequence shown here is derived from an EMBL/GenBank/DDBJ whole genome shotgun (WGS) entry which is preliminary data.</text>
</comment>
<dbReference type="PROSITE" id="PS51683">
    <property type="entry name" value="SAM_OMT_II"/>
    <property type="match status" value="1"/>
</dbReference>
<evidence type="ECO:0000313" key="11">
    <source>
        <dbReference type="Proteomes" id="UP001272987"/>
    </source>
</evidence>
<gene>
    <name evidence="7" type="ORF">IQ63_44440</name>
    <name evidence="8" type="ORF">PV399_32830</name>
    <name evidence="9" type="ORF">PV666_29880</name>
</gene>
<organism evidence="7 10">
    <name type="scientific">Streptomyces acidiscabies</name>
    <dbReference type="NCBI Taxonomy" id="42234"/>
    <lineage>
        <taxon>Bacteria</taxon>
        <taxon>Bacillati</taxon>
        <taxon>Actinomycetota</taxon>
        <taxon>Actinomycetes</taxon>
        <taxon>Kitasatosporales</taxon>
        <taxon>Streptomycetaceae</taxon>
        <taxon>Streptomyces</taxon>
    </lineage>
</organism>
<dbReference type="EMBL" id="JPPY01000259">
    <property type="protein sequence ID" value="KND23637.1"/>
    <property type="molecule type" value="Genomic_DNA"/>
</dbReference>
<dbReference type="RefSeq" id="WP_010359915.1">
    <property type="nucleotide sequence ID" value="NZ_BCMK01000008.1"/>
</dbReference>
<dbReference type="InterPro" id="IPR012967">
    <property type="entry name" value="COMT_dimerisation"/>
</dbReference>
<dbReference type="PATRIC" id="fig|42234.21.peg.9128"/>
<accession>A0A0L0JD33</accession>
<evidence type="ECO:0000256" key="3">
    <source>
        <dbReference type="ARBA" id="ARBA00022691"/>
    </source>
</evidence>
<dbReference type="EMBL" id="JARAWP010000019">
    <property type="protein sequence ID" value="MDX3022069.1"/>
    <property type="molecule type" value="Genomic_DNA"/>
</dbReference>
<keyword evidence="11" id="KW-1185">Reference proteome</keyword>
<dbReference type="Gene3D" id="1.10.10.10">
    <property type="entry name" value="Winged helix-like DNA-binding domain superfamily/Winged helix DNA-binding domain"/>
    <property type="match status" value="1"/>
</dbReference>
<dbReference type="eggNOG" id="COG2226">
    <property type="taxonomic scope" value="Bacteria"/>
</dbReference>
<evidence type="ECO:0000259" key="5">
    <source>
        <dbReference type="Pfam" id="PF00891"/>
    </source>
</evidence>
<proteinExistence type="predicted"/>
<dbReference type="InterPro" id="IPR001077">
    <property type="entry name" value="COMT_C"/>
</dbReference>
<dbReference type="GeneID" id="69809428"/>
<dbReference type="Proteomes" id="UP000037151">
    <property type="component" value="Unassembled WGS sequence"/>
</dbReference>
<sequence>MPPGTSELPLPVQVLQIITAGWLAQAVSATAELGVADTLADGPRTLAEIAAATDTHAPSLYRLLRAGADIGLFTERDDKVFELTPLGDTLRADSPASLRNFAIWTGLPAERYAWAGLADAVRTGHTAFPEVLGKSVWDYLHDHPEVLGVFDRAMTEASRQIIAPVVAAYDFGRFGTIVDAGGGRGALLAAVLASAPGARGVLYDRPEVIASAGQPLRDAGVAERAELVAGDFFESVPGGADAVIFSNILHDWDDEQSRRILVNAREALAEGGHVLLVEAVLPDRPRPSPTVSLMDLDMLVVAGGQQRTAAEFGALLADAGLKLTRIVPGGHCSVVEAVRA</sequence>
<reference evidence="7" key="1">
    <citation type="submission" date="2014-07" db="EMBL/GenBank/DDBJ databases">
        <title>A systematic study of Ichneumonosoma Meijere, Pelmatops Enderlein, Pseudopelmatops Shiraki and Soita Walker (Diptera: Tephritidae).</title>
        <authorList>
            <person name="Chen X.-L."/>
            <person name="Norrbom A."/>
            <person name="Zhu C.-D."/>
        </authorList>
    </citation>
    <scope>NUCLEOTIDE SEQUENCE</scope>
    <source>
        <strain evidence="7">NCPPB 4445</strain>
    </source>
</reference>
<evidence type="ECO:0000256" key="4">
    <source>
        <dbReference type="PIRSR" id="PIRSR005739-1"/>
    </source>
</evidence>
<evidence type="ECO:0000313" key="10">
    <source>
        <dbReference type="Proteomes" id="UP000037151"/>
    </source>
</evidence>
<dbReference type="InterPro" id="IPR036390">
    <property type="entry name" value="WH_DNA-bd_sf"/>
</dbReference>
<evidence type="ECO:0000313" key="9">
    <source>
        <dbReference type="EMBL" id="MDX3022069.1"/>
    </source>
</evidence>
<dbReference type="SUPFAM" id="SSF46785">
    <property type="entry name" value="Winged helix' DNA-binding domain"/>
    <property type="match status" value="1"/>
</dbReference>
<dbReference type="STRING" id="42234.IQ63_44440"/>
<keyword evidence="2 7" id="KW-0808">Transferase</keyword>
<dbReference type="PANTHER" id="PTHR43712:SF2">
    <property type="entry name" value="O-METHYLTRANSFERASE CICE"/>
    <property type="match status" value="1"/>
</dbReference>
<dbReference type="PANTHER" id="PTHR43712">
    <property type="entry name" value="PUTATIVE (AFU_ORTHOLOGUE AFUA_4G14580)-RELATED"/>
    <property type="match status" value="1"/>
</dbReference>
<reference evidence="8 11" key="3">
    <citation type="journal article" date="2023" name="Microb. Genom.">
        <title>Mesoterricola silvestris gen. nov., sp. nov., Mesoterricola sediminis sp. nov., Geothrix oryzae sp. nov., Geothrix edaphica sp. nov., Geothrix rubra sp. nov., and Geothrix limicola sp. nov., six novel members of Acidobacteriota isolated from soils.</title>
        <authorList>
            <person name="Weisberg A.J."/>
            <person name="Pearce E."/>
            <person name="Kramer C.G."/>
            <person name="Chang J.H."/>
            <person name="Clarke C.R."/>
        </authorList>
    </citation>
    <scope>NUCLEOTIDE SEQUENCE [LARGE SCALE GENOMIC DNA]</scope>
    <source>
        <strain evidence="9 11">NB05-1H</strain>
        <strain evidence="8">NRRL_B-16521</strain>
    </source>
</reference>
<keyword evidence="1 7" id="KW-0489">Methyltransferase</keyword>
<dbReference type="InterPro" id="IPR036388">
    <property type="entry name" value="WH-like_DNA-bd_sf"/>
</dbReference>
<feature type="domain" description="O-methyltransferase C-terminal" evidence="5">
    <location>
        <begin position="114"/>
        <end position="321"/>
    </location>
</feature>
<dbReference type="Pfam" id="PF00891">
    <property type="entry name" value="Methyltransf_2"/>
    <property type="match status" value="1"/>
</dbReference>
<name>A0A0L0JD33_9ACTN</name>